<gene>
    <name evidence="3" type="primary">ccoS</name>
    <name evidence="3" type="ORF">IPH26_21655</name>
</gene>
<dbReference type="EMBL" id="JADJEV010000005">
    <property type="protein sequence ID" value="MBK6975441.1"/>
    <property type="molecule type" value="Genomic_DNA"/>
</dbReference>
<protein>
    <submittedName>
        <fullName evidence="3">Cbb3-type cytochrome oxidase assembly protein CcoS</fullName>
    </submittedName>
</protein>
<feature type="transmembrane region" description="Helical" evidence="2">
    <location>
        <begin position="6"/>
        <end position="26"/>
    </location>
</feature>
<dbReference type="InterPro" id="IPR004714">
    <property type="entry name" value="Cyt_oxidase_maturation_cbb3"/>
</dbReference>
<sequence>MEIMYLLVPLSVVLVFVIGVVFWMSVRGGQFDDLEGPAYRVLMDDDKPGAAPVPDSPGAAADESPPR</sequence>
<proteinExistence type="predicted"/>
<accession>A0A9D7E840</accession>
<name>A0A9D7E840_9PROT</name>
<dbReference type="AlphaFoldDB" id="A0A9D7E840"/>
<organism evidence="3 4">
    <name type="scientific">Candidatus Methylophosphatis roskildensis</name>
    <dbReference type="NCBI Taxonomy" id="2899263"/>
    <lineage>
        <taxon>Bacteria</taxon>
        <taxon>Pseudomonadati</taxon>
        <taxon>Pseudomonadota</taxon>
        <taxon>Betaproteobacteria</taxon>
        <taxon>Nitrosomonadales</taxon>
        <taxon>Sterolibacteriaceae</taxon>
        <taxon>Candidatus Methylophosphatis</taxon>
    </lineage>
</organism>
<comment type="caution">
    <text evidence="3">The sequence shown here is derived from an EMBL/GenBank/DDBJ whole genome shotgun (WGS) entry which is preliminary data.</text>
</comment>
<evidence type="ECO:0000256" key="1">
    <source>
        <dbReference type="SAM" id="MobiDB-lite"/>
    </source>
</evidence>
<evidence type="ECO:0000313" key="3">
    <source>
        <dbReference type="EMBL" id="MBK6975441.1"/>
    </source>
</evidence>
<reference evidence="3" key="1">
    <citation type="submission" date="2020-10" db="EMBL/GenBank/DDBJ databases">
        <title>Connecting structure to function with the recovery of over 1000 high-quality activated sludge metagenome-assembled genomes encoding full-length rRNA genes using long-read sequencing.</title>
        <authorList>
            <person name="Singleton C.M."/>
            <person name="Petriglieri F."/>
            <person name="Kristensen J.M."/>
            <person name="Kirkegaard R.H."/>
            <person name="Michaelsen T.Y."/>
            <person name="Andersen M.H."/>
            <person name="Karst S.M."/>
            <person name="Dueholm M.S."/>
            <person name="Nielsen P.H."/>
            <person name="Albertsen M."/>
        </authorList>
    </citation>
    <scope>NUCLEOTIDE SEQUENCE</scope>
    <source>
        <strain evidence="3">Bjer_18-Q3-R1-45_BAT3C.347</strain>
    </source>
</reference>
<evidence type="ECO:0000313" key="4">
    <source>
        <dbReference type="Proteomes" id="UP000807785"/>
    </source>
</evidence>
<dbReference type="PANTHER" id="PTHR41532">
    <property type="entry name" value="FIXS PROTEIN"/>
    <property type="match status" value="1"/>
</dbReference>
<feature type="region of interest" description="Disordered" evidence="1">
    <location>
        <begin position="45"/>
        <end position="67"/>
    </location>
</feature>
<evidence type="ECO:0000256" key="2">
    <source>
        <dbReference type="SAM" id="Phobius"/>
    </source>
</evidence>
<dbReference type="PANTHER" id="PTHR41532:SF1">
    <property type="entry name" value="FIXS PROTEIN"/>
    <property type="match status" value="1"/>
</dbReference>
<keyword evidence="2" id="KW-0472">Membrane</keyword>
<dbReference type="NCBIfam" id="TIGR00847">
    <property type="entry name" value="ccoS"/>
    <property type="match status" value="1"/>
</dbReference>
<keyword evidence="2" id="KW-1133">Transmembrane helix</keyword>
<dbReference type="Proteomes" id="UP000807785">
    <property type="component" value="Unassembled WGS sequence"/>
</dbReference>
<dbReference type="Pfam" id="PF03597">
    <property type="entry name" value="FixS"/>
    <property type="match status" value="1"/>
</dbReference>
<keyword evidence="2" id="KW-0812">Transmembrane</keyword>